<dbReference type="AlphaFoldDB" id="A0A1H5AKQ1"/>
<dbReference type="Proteomes" id="UP000199622">
    <property type="component" value="Unassembled WGS sequence"/>
</dbReference>
<feature type="domain" description="HTH arsR-type" evidence="4">
    <location>
        <begin position="265"/>
        <end position="335"/>
    </location>
</feature>
<evidence type="ECO:0000313" key="5">
    <source>
        <dbReference type="EMBL" id="SED42160.1"/>
    </source>
</evidence>
<dbReference type="InterPro" id="IPR036388">
    <property type="entry name" value="WH-like_DNA-bd_sf"/>
</dbReference>
<dbReference type="GO" id="GO:0003700">
    <property type="term" value="F:DNA-binding transcription factor activity"/>
    <property type="evidence" value="ECO:0007669"/>
    <property type="project" value="InterPro"/>
</dbReference>
<reference evidence="6" key="1">
    <citation type="submission" date="2016-10" db="EMBL/GenBank/DDBJ databases">
        <authorList>
            <person name="Varghese N."/>
            <person name="Submissions S."/>
        </authorList>
    </citation>
    <scope>NUCLEOTIDE SEQUENCE [LARGE SCALE GENOMIC DNA]</scope>
    <source>
        <strain evidence="6">DSM 44544</strain>
    </source>
</reference>
<evidence type="ECO:0000256" key="2">
    <source>
        <dbReference type="ARBA" id="ARBA00023125"/>
    </source>
</evidence>
<dbReference type="PANTHER" id="PTHR43132">
    <property type="entry name" value="ARSENICAL RESISTANCE OPERON REPRESSOR ARSR-RELATED"/>
    <property type="match status" value="1"/>
</dbReference>
<dbReference type="Pfam" id="PF12802">
    <property type="entry name" value="MarR_2"/>
    <property type="match status" value="1"/>
</dbReference>
<evidence type="ECO:0000256" key="3">
    <source>
        <dbReference type="ARBA" id="ARBA00023163"/>
    </source>
</evidence>
<dbReference type="Gene3D" id="1.10.10.10">
    <property type="entry name" value="Winged helix-like DNA-binding domain superfamily/Winged helix DNA-binding domain"/>
    <property type="match status" value="1"/>
</dbReference>
<dbReference type="InterPro" id="IPR036390">
    <property type="entry name" value="WH_DNA-bd_sf"/>
</dbReference>
<proteinExistence type="predicted"/>
<gene>
    <name evidence="5" type="ORF">SAMN04489727_7804</name>
</gene>
<evidence type="ECO:0000256" key="1">
    <source>
        <dbReference type="ARBA" id="ARBA00023015"/>
    </source>
</evidence>
<dbReference type="STRING" id="208445.SAMN04489727_7804"/>
<dbReference type="InterPro" id="IPR000835">
    <property type="entry name" value="HTH_MarR-typ"/>
</dbReference>
<name>A0A1H5AKQ1_9PSEU</name>
<dbReference type="CDD" id="cd00090">
    <property type="entry name" value="HTH_ARSR"/>
    <property type="match status" value="1"/>
</dbReference>
<accession>A0A1H5AKQ1</accession>
<keyword evidence="3" id="KW-0804">Transcription</keyword>
<evidence type="ECO:0000259" key="4">
    <source>
        <dbReference type="SMART" id="SM00418"/>
    </source>
</evidence>
<dbReference type="InterPro" id="IPR011991">
    <property type="entry name" value="ArsR-like_HTH"/>
</dbReference>
<keyword evidence="2" id="KW-0238">DNA-binding</keyword>
<sequence length="360" mass="38286">MAAAAIVGGHQGEPGGTMLRIHFEADDLARTRILEEPDPLWETLLSLHQLQGGAGQAVFGDWRSSVRSRLDRSAGMLFALAPPRGYSVDFLTPVVGTDGLDSGIDGVLSTPRSVFRADLTALAAERRPPAWAPALAEGRLDVLRKLGHSIRQYFSVALASSWSAITGLVRADRLQRGHTMLSHGVEGMLATLHPTVRWRSPVLEVAYPVDQELHLGGRGLLLVPSMFCWQSPVTLLDPGRQPVLVYPVGRRPGWFGGAPNRSAEQLLGRTRAAVLEAICELPAPTTSELATELGVSPASASQHATVLRESGLITTDRTGGAARHRPTGFGSALLTIGAGEPVPPARTAAAPWSPRAAYAL</sequence>
<organism evidence="5 6">
    <name type="scientific">Amycolatopsis tolypomycina</name>
    <dbReference type="NCBI Taxonomy" id="208445"/>
    <lineage>
        <taxon>Bacteria</taxon>
        <taxon>Bacillati</taxon>
        <taxon>Actinomycetota</taxon>
        <taxon>Actinomycetes</taxon>
        <taxon>Pseudonocardiales</taxon>
        <taxon>Pseudonocardiaceae</taxon>
        <taxon>Amycolatopsis</taxon>
    </lineage>
</organism>
<dbReference type="SMART" id="SM00418">
    <property type="entry name" value="HTH_ARSR"/>
    <property type="match status" value="1"/>
</dbReference>
<evidence type="ECO:0000313" key="6">
    <source>
        <dbReference type="Proteomes" id="UP000199622"/>
    </source>
</evidence>
<dbReference type="InterPro" id="IPR051011">
    <property type="entry name" value="Metal_resp_trans_reg"/>
</dbReference>
<dbReference type="GO" id="GO:0003677">
    <property type="term" value="F:DNA binding"/>
    <property type="evidence" value="ECO:0007669"/>
    <property type="project" value="UniProtKB-KW"/>
</dbReference>
<dbReference type="InterPro" id="IPR001845">
    <property type="entry name" value="HTH_ArsR_DNA-bd_dom"/>
</dbReference>
<dbReference type="SUPFAM" id="SSF46785">
    <property type="entry name" value="Winged helix' DNA-binding domain"/>
    <property type="match status" value="1"/>
</dbReference>
<keyword evidence="6" id="KW-1185">Reference proteome</keyword>
<dbReference type="EMBL" id="FNSO01000004">
    <property type="protein sequence ID" value="SED42160.1"/>
    <property type="molecule type" value="Genomic_DNA"/>
</dbReference>
<protein>
    <submittedName>
        <fullName evidence="5">Helix-turn-helix domain-containing protein</fullName>
    </submittedName>
</protein>
<dbReference type="PANTHER" id="PTHR43132:SF8">
    <property type="entry name" value="HTH-TYPE TRANSCRIPTIONAL REGULATOR KMTR"/>
    <property type="match status" value="1"/>
</dbReference>
<keyword evidence="1" id="KW-0805">Transcription regulation</keyword>